<evidence type="ECO:0000313" key="3">
    <source>
        <dbReference type="EMBL" id="CAF5228730.1"/>
    </source>
</evidence>
<gene>
    <name evidence="3" type="ORF">SMN809_LOCUS85888</name>
</gene>
<dbReference type="AlphaFoldDB" id="A0A8S3KFG8"/>
<dbReference type="InterPro" id="IPR027073">
    <property type="entry name" value="5_3_exoribonuclease"/>
</dbReference>
<dbReference type="Pfam" id="PF03159">
    <property type="entry name" value="XRN_N"/>
    <property type="match status" value="1"/>
</dbReference>
<proteinExistence type="inferred from homology"/>
<dbReference type="EMBL" id="CAJOBI010367540">
    <property type="protein sequence ID" value="CAF5228730.1"/>
    <property type="molecule type" value="Genomic_DNA"/>
</dbReference>
<dbReference type="GO" id="GO:0003723">
    <property type="term" value="F:RNA binding"/>
    <property type="evidence" value="ECO:0007669"/>
    <property type="project" value="TreeGrafter"/>
</dbReference>
<accession>A0A8S3KFG8</accession>
<dbReference type="GO" id="GO:0004534">
    <property type="term" value="F:5'-3' RNA exonuclease activity"/>
    <property type="evidence" value="ECO:0007669"/>
    <property type="project" value="TreeGrafter"/>
</dbReference>
<dbReference type="InterPro" id="IPR004859">
    <property type="entry name" value="Xrn1_N"/>
</dbReference>
<comment type="similarity">
    <text evidence="1">Belongs to the 5'-3' exonuclease family.</text>
</comment>
<reference evidence="3" key="1">
    <citation type="submission" date="2021-02" db="EMBL/GenBank/DDBJ databases">
        <authorList>
            <person name="Nowell W R."/>
        </authorList>
    </citation>
    <scope>NUCLEOTIDE SEQUENCE</scope>
</reference>
<sequence length="82" mass="9575">MNQQRSRRFRAGRDRMKKLKTLSEKTGQTLKETMANHFDTNAITPGTKFMANLDEQLRYFINVKLTTDPLWEGVDIYLSGHL</sequence>
<evidence type="ECO:0000259" key="2">
    <source>
        <dbReference type="Pfam" id="PF03159"/>
    </source>
</evidence>
<dbReference type="GO" id="GO:0016075">
    <property type="term" value="P:rRNA catabolic process"/>
    <property type="evidence" value="ECO:0007669"/>
    <property type="project" value="TreeGrafter"/>
</dbReference>
<dbReference type="PANTHER" id="PTHR12341">
    <property type="entry name" value="5'-&gt;3' EXORIBONUCLEASE"/>
    <property type="match status" value="1"/>
</dbReference>
<feature type="non-terminal residue" evidence="3">
    <location>
        <position position="1"/>
    </location>
</feature>
<evidence type="ECO:0000256" key="1">
    <source>
        <dbReference type="ARBA" id="ARBA00038299"/>
    </source>
</evidence>
<protein>
    <recommendedName>
        <fullName evidence="2">Xrn1 N-terminal domain-containing protein</fullName>
    </recommendedName>
</protein>
<evidence type="ECO:0000313" key="4">
    <source>
        <dbReference type="Proteomes" id="UP000676336"/>
    </source>
</evidence>
<dbReference type="Proteomes" id="UP000676336">
    <property type="component" value="Unassembled WGS sequence"/>
</dbReference>
<comment type="caution">
    <text evidence="3">The sequence shown here is derived from an EMBL/GenBank/DDBJ whole genome shotgun (WGS) entry which is preliminary data.</text>
</comment>
<dbReference type="GO" id="GO:0005634">
    <property type="term" value="C:nucleus"/>
    <property type="evidence" value="ECO:0007669"/>
    <property type="project" value="TreeGrafter"/>
</dbReference>
<feature type="domain" description="Xrn1 N-terminal" evidence="2">
    <location>
        <begin position="1"/>
        <end position="81"/>
    </location>
</feature>
<name>A0A8S3KFG8_9BILA</name>
<dbReference type="GO" id="GO:0000956">
    <property type="term" value="P:nuclear-transcribed mRNA catabolic process"/>
    <property type="evidence" value="ECO:0007669"/>
    <property type="project" value="TreeGrafter"/>
</dbReference>
<dbReference type="Gene3D" id="1.25.40.1050">
    <property type="match status" value="1"/>
</dbReference>
<dbReference type="PANTHER" id="PTHR12341:SF7">
    <property type="entry name" value="5'-3' EXORIBONUCLEASE 1"/>
    <property type="match status" value="1"/>
</dbReference>
<organism evidence="3 4">
    <name type="scientific">Rotaria magnacalcarata</name>
    <dbReference type="NCBI Taxonomy" id="392030"/>
    <lineage>
        <taxon>Eukaryota</taxon>
        <taxon>Metazoa</taxon>
        <taxon>Spiralia</taxon>
        <taxon>Gnathifera</taxon>
        <taxon>Rotifera</taxon>
        <taxon>Eurotatoria</taxon>
        <taxon>Bdelloidea</taxon>
        <taxon>Philodinida</taxon>
        <taxon>Philodinidae</taxon>
        <taxon>Rotaria</taxon>
    </lineage>
</organism>